<evidence type="ECO:0000313" key="3">
    <source>
        <dbReference type="Proteomes" id="UP000069241"/>
    </source>
</evidence>
<dbReference type="Proteomes" id="UP000069241">
    <property type="component" value="Chromosome"/>
</dbReference>
<keyword evidence="3" id="KW-1185">Reference proteome</keyword>
<dbReference type="RefSeq" id="WP_062253973.1">
    <property type="nucleotide sequence ID" value="NZ_CP014229.1"/>
</dbReference>
<evidence type="ECO:0000256" key="1">
    <source>
        <dbReference type="SAM" id="Phobius"/>
    </source>
</evidence>
<dbReference type="STRING" id="44742.AXF13_13355"/>
<accession>A0A0X8JLK2</accession>
<dbReference type="AlphaFoldDB" id="A0A0X8JLK2"/>
<keyword evidence="1" id="KW-0472">Membrane</keyword>
<name>A0A0X8JLK2_9BACT</name>
<keyword evidence="1" id="KW-1133">Transmembrane helix</keyword>
<dbReference type="KEGG" id="dfi:AXF13_13355"/>
<gene>
    <name evidence="2" type="ORF">AXF13_13355</name>
</gene>
<protein>
    <submittedName>
        <fullName evidence="2">Uncharacterized protein</fullName>
    </submittedName>
</protein>
<feature type="transmembrane region" description="Helical" evidence="1">
    <location>
        <begin position="61"/>
        <end position="85"/>
    </location>
</feature>
<sequence length="94" mass="10087">MKGLAELIISFFDLLEAEGQLLRHNALRTLRTAMLLGLGLLFGAAALAFFVAALYKALSIVLHPAWVLCIIGLACAGIAGGLLWMSLPKKKHTQ</sequence>
<dbReference type="EMBL" id="CP014229">
    <property type="protein sequence ID" value="AMD91028.1"/>
    <property type="molecule type" value="Genomic_DNA"/>
</dbReference>
<keyword evidence="1" id="KW-0812">Transmembrane</keyword>
<evidence type="ECO:0000313" key="2">
    <source>
        <dbReference type="EMBL" id="AMD91028.1"/>
    </source>
</evidence>
<organism evidence="2 3">
    <name type="scientific">Desulfovibrio fairfieldensis</name>
    <dbReference type="NCBI Taxonomy" id="44742"/>
    <lineage>
        <taxon>Bacteria</taxon>
        <taxon>Pseudomonadati</taxon>
        <taxon>Thermodesulfobacteriota</taxon>
        <taxon>Desulfovibrionia</taxon>
        <taxon>Desulfovibrionales</taxon>
        <taxon>Desulfovibrionaceae</taxon>
        <taxon>Desulfovibrio</taxon>
    </lineage>
</organism>
<reference evidence="3" key="1">
    <citation type="submission" date="2016-02" db="EMBL/GenBank/DDBJ databases">
        <authorList>
            <person name="Holder M.E."/>
            <person name="Ajami N.J."/>
            <person name="Petrosino J.F."/>
        </authorList>
    </citation>
    <scope>NUCLEOTIDE SEQUENCE [LARGE SCALE GENOMIC DNA]</scope>
    <source>
        <strain evidence="3">CCUG 45958</strain>
    </source>
</reference>
<proteinExistence type="predicted"/>
<feature type="transmembrane region" description="Helical" evidence="1">
    <location>
        <begin position="33"/>
        <end position="55"/>
    </location>
</feature>